<dbReference type="RefSeq" id="WP_345548671.1">
    <property type="nucleotide sequence ID" value="NZ_BAAAZA010000007.1"/>
</dbReference>
<organism evidence="2 3">
    <name type="scientific">Streptomyces lannensis</name>
    <dbReference type="NCBI Taxonomy" id="766498"/>
    <lineage>
        <taxon>Bacteria</taxon>
        <taxon>Bacillati</taxon>
        <taxon>Actinomycetota</taxon>
        <taxon>Actinomycetes</taxon>
        <taxon>Kitasatosporales</taxon>
        <taxon>Streptomycetaceae</taxon>
        <taxon>Streptomyces</taxon>
    </lineage>
</organism>
<dbReference type="Proteomes" id="UP001501563">
    <property type="component" value="Unassembled WGS sequence"/>
</dbReference>
<comment type="caution">
    <text evidence="2">The sequence shown here is derived from an EMBL/GenBank/DDBJ whole genome shotgun (WGS) entry which is preliminary data.</text>
</comment>
<evidence type="ECO:0000259" key="1">
    <source>
        <dbReference type="SMART" id="SM00387"/>
    </source>
</evidence>
<dbReference type="InterPro" id="IPR003594">
    <property type="entry name" value="HATPase_dom"/>
</dbReference>
<dbReference type="InterPro" id="IPR036890">
    <property type="entry name" value="HATPase_C_sf"/>
</dbReference>
<sequence length="148" mass="15564">MTETSGRVAACLPIRSDTDLAWVRQHVRQAAAEVGFGLVEQTKLITAASELARNTLVHGGGGQVESVFLDRGHARGLRLTFTDEGPGISDVERALTDGYTSGGGLGLGLGGARRLVHEFSIDTSPGNGTSVTVVCWVGVPPRPREEAR</sequence>
<dbReference type="SMART" id="SM00387">
    <property type="entry name" value="HATPase_c"/>
    <property type="match status" value="1"/>
</dbReference>
<dbReference type="Pfam" id="PF02518">
    <property type="entry name" value="HATPase_c"/>
    <property type="match status" value="1"/>
</dbReference>
<evidence type="ECO:0000313" key="2">
    <source>
        <dbReference type="EMBL" id="GAA3864543.1"/>
    </source>
</evidence>
<reference evidence="3" key="1">
    <citation type="journal article" date="2019" name="Int. J. Syst. Evol. Microbiol.">
        <title>The Global Catalogue of Microorganisms (GCM) 10K type strain sequencing project: providing services to taxonomists for standard genome sequencing and annotation.</title>
        <authorList>
            <consortium name="The Broad Institute Genomics Platform"/>
            <consortium name="The Broad Institute Genome Sequencing Center for Infectious Disease"/>
            <person name="Wu L."/>
            <person name="Ma J."/>
        </authorList>
    </citation>
    <scope>NUCLEOTIDE SEQUENCE [LARGE SCALE GENOMIC DNA]</scope>
    <source>
        <strain evidence="3">JCM 16578</strain>
    </source>
</reference>
<dbReference type="EMBL" id="BAAAZA010000007">
    <property type="protein sequence ID" value="GAA3864543.1"/>
    <property type="molecule type" value="Genomic_DNA"/>
</dbReference>
<evidence type="ECO:0000313" key="3">
    <source>
        <dbReference type="Proteomes" id="UP001501563"/>
    </source>
</evidence>
<dbReference type="SUPFAM" id="SSF55874">
    <property type="entry name" value="ATPase domain of HSP90 chaperone/DNA topoisomerase II/histidine kinase"/>
    <property type="match status" value="1"/>
</dbReference>
<name>A0ABP7K510_9ACTN</name>
<gene>
    <name evidence="2" type="ORF">GCM10022207_31020</name>
</gene>
<accession>A0ABP7K510</accession>
<dbReference type="Gene3D" id="3.30.565.10">
    <property type="entry name" value="Histidine kinase-like ATPase, C-terminal domain"/>
    <property type="match status" value="1"/>
</dbReference>
<keyword evidence="3" id="KW-1185">Reference proteome</keyword>
<proteinExistence type="predicted"/>
<feature type="domain" description="Histidine kinase/HSP90-like ATPase" evidence="1">
    <location>
        <begin position="39"/>
        <end position="139"/>
    </location>
</feature>
<protein>
    <submittedName>
        <fullName evidence="2">Anti-sigma regulatory factor</fullName>
    </submittedName>
</protein>
<dbReference type="CDD" id="cd16934">
    <property type="entry name" value="HATPase_RsbT-like"/>
    <property type="match status" value="1"/>
</dbReference>